<evidence type="ECO:0000259" key="1">
    <source>
        <dbReference type="PROSITE" id="PS51782"/>
    </source>
</evidence>
<dbReference type="InterPro" id="IPR036779">
    <property type="entry name" value="LysM_dom_sf"/>
</dbReference>
<dbReference type="InterPro" id="IPR018392">
    <property type="entry name" value="LysM"/>
</dbReference>
<accession>A0ABT2BP88</accession>
<dbReference type="PROSITE" id="PS51782">
    <property type="entry name" value="LYSM"/>
    <property type="match status" value="1"/>
</dbReference>
<reference evidence="2 3" key="1">
    <citation type="submission" date="2022-08" db="EMBL/GenBank/DDBJ databases">
        <title>Reclassification of Massilia species as members of the genera Telluria, Duganella, Pseudoduganella, Mokoshia gen. nov. and Zemynaea gen. nov. using orthogonal and non-orthogonal genome-based approaches.</title>
        <authorList>
            <person name="Bowman J.P."/>
        </authorList>
    </citation>
    <scope>NUCLEOTIDE SEQUENCE [LARGE SCALE GENOMIC DNA]</scope>
    <source>
        <strain evidence="2 3">JCM 31607</strain>
    </source>
</reference>
<dbReference type="Gene3D" id="3.10.350.10">
    <property type="entry name" value="LysM domain"/>
    <property type="match status" value="1"/>
</dbReference>
<name>A0ABT2BP88_9BURK</name>
<organism evidence="2 3">
    <name type="scientific">Massilia solisilvae</name>
    <dbReference type="NCBI Taxonomy" id="1811225"/>
    <lineage>
        <taxon>Bacteria</taxon>
        <taxon>Pseudomonadati</taxon>
        <taxon>Pseudomonadota</taxon>
        <taxon>Betaproteobacteria</taxon>
        <taxon>Burkholderiales</taxon>
        <taxon>Oxalobacteraceae</taxon>
        <taxon>Telluria group</taxon>
        <taxon>Massilia</taxon>
    </lineage>
</organism>
<sequence>MGNMKIVAYTDEKFTSTLAGGEYEVMLNPEKLQWGRSIQYNEDAAVDTSAPATKYNKTLSEKLSFELVIDCTGVVDDTRVDMPTEVKQLSKVIYDYNGDIHRPNYLIINWGSGLAFKCVLTSFNLSYTLFKPDGTPLRARAALEFSSYIDLATLAKKEKKSSPDLTHLVTVVEGDSLPAISQRIYRSPSHYIQIAQYNGLDKFRRLAPGMVLTVPPLLPAEADHA</sequence>
<dbReference type="InterPro" id="IPR045361">
    <property type="entry name" value="CIS_tube_prot_N"/>
</dbReference>
<keyword evidence="3" id="KW-1185">Reference proteome</keyword>
<dbReference type="Pfam" id="PF01476">
    <property type="entry name" value="LysM"/>
    <property type="match status" value="1"/>
</dbReference>
<feature type="domain" description="LysM" evidence="1">
    <location>
        <begin position="167"/>
        <end position="214"/>
    </location>
</feature>
<protein>
    <submittedName>
        <fullName evidence="2">LysM peptidoglycan-binding domain-containing protein</fullName>
    </submittedName>
</protein>
<evidence type="ECO:0000313" key="2">
    <source>
        <dbReference type="EMBL" id="MCS0610337.1"/>
    </source>
</evidence>
<comment type="caution">
    <text evidence="2">The sequence shown here is derived from an EMBL/GenBank/DDBJ whole genome shotgun (WGS) entry which is preliminary data.</text>
</comment>
<gene>
    <name evidence="2" type="ORF">NX773_19400</name>
</gene>
<proteinExistence type="predicted"/>
<evidence type="ECO:0000313" key="3">
    <source>
        <dbReference type="Proteomes" id="UP001205861"/>
    </source>
</evidence>
<dbReference type="Proteomes" id="UP001205861">
    <property type="component" value="Unassembled WGS sequence"/>
</dbReference>
<dbReference type="Pfam" id="PF19266">
    <property type="entry name" value="CIS_tube"/>
    <property type="match status" value="1"/>
</dbReference>
<dbReference type="RefSeq" id="WP_258857929.1">
    <property type="nucleotide sequence ID" value="NZ_JANUGV010000006.1"/>
</dbReference>
<dbReference type="EMBL" id="JANUGV010000006">
    <property type="protein sequence ID" value="MCS0610337.1"/>
    <property type="molecule type" value="Genomic_DNA"/>
</dbReference>